<accession>A0A077NNI1</accession>
<dbReference type="HOGENOM" id="CLU_2120189_0_0_6"/>
<comment type="caution">
    <text evidence="1">The sequence shown here is derived from an EMBL/GenBank/DDBJ whole genome shotgun (WGS) entry which is preliminary data.</text>
</comment>
<sequence length="114" mass="13445">MNIYQRLNKTFFNSCSRIDKSWQKRKRTIDTKLIILFLMKIISGKNNHGYSYIINEIWDDCIREKIPLPQYNSISASSMYEARIKLPDNAIKTIYAINLKMQDLKSGNYLSTGW</sequence>
<gene>
    <name evidence="1" type="ORF">XBFM1_1650001</name>
</gene>
<dbReference type="AlphaFoldDB" id="A0A077NNI1"/>
<name>A0A077NNI1_XENBV</name>
<organism evidence="1 2">
    <name type="scientific">Xenorhabdus bovienii str. feltiae Moldova</name>
    <dbReference type="NCBI Taxonomy" id="1398200"/>
    <lineage>
        <taxon>Bacteria</taxon>
        <taxon>Pseudomonadati</taxon>
        <taxon>Pseudomonadota</taxon>
        <taxon>Gammaproteobacteria</taxon>
        <taxon>Enterobacterales</taxon>
        <taxon>Morganellaceae</taxon>
        <taxon>Xenorhabdus</taxon>
    </lineage>
</organism>
<dbReference type="EMBL" id="CBSV010000074">
    <property type="protein sequence ID" value="CDH00435.1"/>
    <property type="molecule type" value="Genomic_DNA"/>
</dbReference>
<dbReference type="RefSeq" id="WP_155271835.1">
    <property type="nucleotide sequence ID" value="NZ_CAWLWD010000147.1"/>
</dbReference>
<evidence type="ECO:0000313" key="1">
    <source>
        <dbReference type="EMBL" id="CDH00435.1"/>
    </source>
</evidence>
<evidence type="ECO:0000313" key="2">
    <source>
        <dbReference type="Proteomes" id="UP000028487"/>
    </source>
</evidence>
<protein>
    <recommendedName>
        <fullName evidence="3">Transposase</fullName>
    </recommendedName>
</protein>
<reference evidence="1" key="1">
    <citation type="submission" date="2013-07" db="EMBL/GenBank/DDBJ databases">
        <title>Sub-species coevolution in mutualistic symbiosis.</title>
        <authorList>
            <person name="Murfin K."/>
            <person name="Klassen J."/>
            <person name="Lee M."/>
            <person name="Forst S."/>
            <person name="Stock P."/>
            <person name="Goodrich-Blair H."/>
        </authorList>
    </citation>
    <scope>NUCLEOTIDE SEQUENCE [LARGE SCALE GENOMIC DNA]</scope>
    <source>
        <strain evidence="1">Feltiae Moldova</strain>
    </source>
</reference>
<proteinExistence type="predicted"/>
<dbReference type="Proteomes" id="UP000028487">
    <property type="component" value="Unassembled WGS sequence"/>
</dbReference>
<evidence type="ECO:0008006" key="3">
    <source>
        <dbReference type="Google" id="ProtNLM"/>
    </source>
</evidence>